<accession>A0A5H2XPG9</accession>
<evidence type="ECO:0000256" key="1">
    <source>
        <dbReference type="SAM" id="MobiDB-lite"/>
    </source>
</evidence>
<protein>
    <submittedName>
        <fullName evidence="2">Uncharacterized protein</fullName>
    </submittedName>
</protein>
<sequence>PDPISTLEFEPSPVRVRHQAKTSDENSAESPLFKDFLQTLPWAEAIIGPVVDPAYFYGLGVKNSLKM</sequence>
<feature type="non-terminal residue" evidence="2">
    <location>
        <position position="1"/>
    </location>
</feature>
<gene>
    <name evidence="2" type="ORF">Prudu_550S000800</name>
</gene>
<reference evidence="2" key="1">
    <citation type="journal article" date="2019" name="Science">
        <title>Mutation of a bHLH transcription factor allowed almond domestication.</title>
        <authorList>
            <person name="Sanchez-Perez R."/>
            <person name="Pavan S."/>
            <person name="Mazzeo R."/>
            <person name="Moldovan C."/>
            <person name="Aiese Cigliano R."/>
            <person name="Del Cueto J."/>
            <person name="Ricciardi F."/>
            <person name="Lotti C."/>
            <person name="Ricciardi L."/>
            <person name="Dicenta F."/>
            <person name="Lopez-Marques R.L."/>
            <person name="Lindberg Moller B."/>
        </authorList>
    </citation>
    <scope>NUCLEOTIDE SEQUENCE</scope>
</reference>
<evidence type="ECO:0000313" key="2">
    <source>
        <dbReference type="EMBL" id="BBN68729.1"/>
    </source>
</evidence>
<dbReference type="EMBL" id="AP020887">
    <property type="protein sequence ID" value="BBN68729.1"/>
    <property type="molecule type" value="Genomic_DNA"/>
</dbReference>
<organism evidence="2">
    <name type="scientific">Prunus dulcis</name>
    <name type="common">Almond</name>
    <name type="synonym">Amygdalus dulcis</name>
    <dbReference type="NCBI Taxonomy" id="3755"/>
    <lineage>
        <taxon>Eukaryota</taxon>
        <taxon>Viridiplantae</taxon>
        <taxon>Streptophyta</taxon>
        <taxon>Embryophyta</taxon>
        <taxon>Tracheophyta</taxon>
        <taxon>Spermatophyta</taxon>
        <taxon>Magnoliopsida</taxon>
        <taxon>eudicotyledons</taxon>
        <taxon>Gunneridae</taxon>
        <taxon>Pentapetalae</taxon>
        <taxon>rosids</taxon>
        <taxon>fabids</taxon>
        <taxon>Rosales</taxon>
        <taxon>Rosaceae</taxon>
        <taxon>Amygdaloideae</taxon>
        <taxon>Amygdaleae</taxon>
        <taxon>Prunus</taxon>
    </lineage>
</organism>
<feature type="non-terminal residue" evidence="2">
    <location>
        <position position="67"/>
    </location>
</feature>
<name>A0A5H2XPG9_PRUDU</name>
<feature type="region of interest" description="Disordered" evidence="1">
    <location>
        <begin position="1"/>
        <end position="29"/>
    </location>
</feature>
<proteinExistence type="predicted"/>
<dbReference type="AlphaFoldDB" id="A0A5H2XPG9"/>